<dbReference type="Proteomes" id="UP000050791">
    <property type="component" value="Unassembled WGS sequence"/>
</dbReference>
<dbReference type="GO" id="GO:0019825">
    <property type="term" value="F:oxygen binding"/>
    <property type="evidence" value="ECO:0007669"/>
    <property type="project" value="InterPro"/>
</dbReference>
<dbReference type="InterPro" id="IPR050532">
    <property type="entry name" value="Globin-like_OT"/>
</dbReference>
<evidence type="ECO:0000313" key="8">
    <source>
        <dbReference type="Proteomes" id="UP000050791"/>
    </source>
</evidence>
<sequence>MEADMKRMDSKWKELERIVEDRVGWRILVVGLCSSTRVNRRIHLSPDVLVDSPDCKRHSAKVMRVINMAVKALEGDSKSLYEELALLGAKHAAINNMKIEYFKIIKEAILMTWGRLIYEEFTDDVRNAWGHVLDEIVGIMGVGCLIFEEEEEKILEEQEQNDNIQEFITSSNDYQQNYKKYNKKSRLSVATVSKEELAQIYPNCK</sequence>
<dbReference type="PANTHER" id="PTHR46458:SF1">
    <property type="entry name" value="GEO09476P1"/>
    <property type="match status" value="1"/>
</dbReference>
<name>A0AA85AV83_9TREM</name>
<evidence type="ECO:0000259" key="7">
    <source>
        <dbReference type="PROSITE" id="PS01033"/>
    </source>
</evidence>
<dbReference type="InterPro" id="IPR009050">
    <property type="entry name" value="Globin-like_sf"/>
</dbReference>
<keyword evidence="4" id="KW-0479">Metal-binding</keyword>
<dbReference type="GO" id="GO:0005344">
    <property type="term" value="F:oxygen carrier activity"/>
    <property type="evidence" value="ECO:0007669"/>
    <property type="project" value="UniProtKB-KW"/>
</dbReference>
<keyword evidence="3 6" id="KW-0561">Oxygen transport</keyword>
<keyword evidence="2 6" id="KW-0349">Heme</keyword>
<comment type="similarity">
    <text evidence="6">Belongs to the globin family.</text>
</comment>
<dbReference type="AlphaFoldDB" id="A0AA85AV83"/>
<dbReference type="InterPro" id="IPR000971">
    <property type="entry name" value="Globin"/>
</dbReference>
<reference evidence="9" key="1">
    <citation type="submission" date="2023-11" db="UniProtKB">
        <authorList>
            <consortium name="WormBaseParasite"/>
        </authorList>
    </citation>
    <scope>IDENTIFICATION</scope>
</reference>
<keyword evidence="5" id="KW-0408">Iron</keyword>
<feature type="domain" description="Globin" evidence="7">
    <location>
        <begin position="1"/>
        <end position="145"/>
    </location>
</feature>
<dbReference type="InterPro" id="IPR044399">
    <property type="entry name" value="Mb-like_M"/>
</dbReference>
<dbReference type="GO" id="GO:0020037">
    <property type="term" value="F:heme binding"/>
    <property type="evidence" value="ECO:0007669"/>
    <property type="project" value="InterPro"/>
</dbReference>
<organism evidence="8 9">
    <name type="scientific">Schistosoma mattheei</name>
    <dbReference type="NCBI Taxonomy" id="31246"/>
    <lineage>
        <taxon>Eukaryota</taxon>
        <taxon>Metazoa</taxon>
        <taxon>Spiralia</taxon>
        <taxon>Lophotrochozoa</taxon>
        <taxon>Platyhelminthes</taxon>
        <taxon>Trematoda</taxon>
        <taxon>Digenea</taxon>
        <taxon>Strigeidida</taxon>
        <taxon>Schistosomatoidea</taxon>
        <taxon>Schistosomatidae</taxon>
        <taxon>Schistosoma</taxon>
    </lineage>
</organism>
<dbReference type="PROSITE" id="PS01033">
    <property type="entry name" value="GLOBIN"/>
    <property type="match status" value="1"/>
</dbReference>
<dbReference type="Pfam" id="PF00042">
    <property type="entry name" value="Globin"/>
    <property type="match status" value="1"/>
</dbReference>
<evidence type="ECO:0000256" key="2">
    <source>
        <dbReference type="ARBA" id="ARBA00022617"/>
    </source>
</evidence>
<dbReference type="InterPro" id="IPR012292">
    <property type="entry name" value="Globin/Proto"/>
</dbReference>
<dbReference type="SUPFAM" id="SSF46458">
    <property type="entry name" value="Globin-like"/>
    <property type="match status" value="1"/>
</dbReference>
<dbReference type="PANTHER" id="PTHR46458">
    <property type="entry name" value="BLR2807 PROTEIN"/>
    <property type="match status" value="1"/>
</dbReference>
<evidence type="ECO:0000256" key="1">
    <source>
        <dbReference type="ARBA" id="ARBA00022448"/>
    </source>
</evidence>
<dbReference type="Gene3D" id="1.10.490.10">
    <property type="entry name" value="Globins"/>
    <property type="match status" value="1"/>
</dbReference>
<evidence type="ECO:0000256" key="4">
    <source>
        <dbReference type="ARBA" id="ARBA00022723"/>
    </source>
</evidence>
<evidence type="ECO:0000256" key="5">
    <source>
        <dbReference type="ARBA" id="ARBA00023004"/>
    </source>
</evidence>
<dbReference type="WBParaSite" id="SMTH1_13330.2">
    <property type="protein sequence ID" value="SMTH1_13330.2"/>
    <property type="gene ID" value="SMTH1_13330"/>
</dbReference>
<proteinExistence type="inferred from homology"/>
<evidence type="ECO:0000256" key="3">
    <source>
        <dbReference type="ARBA" id="ARBA00022621"/>
    </source>
</evidence>
<accession>A0AA85AV83</accession>
<dbReference type="CDD" id="cd01040">
    <property type="entry name" value="Mb-like"/>
    <property type="match status" value="1"/>
</dbReference>
<keyword evidence="1 6" id="KW-0813">Transport</keyword>
<evidence type="ECO:0000256" key="6">
    <source>
        <dbReference type="RuleBase" id="RU000356"/>
    </source>
</evidence>
<evidence type="ECO:0000313" key="9">
    <source>
        <dbReference type="WBParaSite" id="SMTH1_13330.2"/>
    </source>
</evidence>
<dbReference type="GO" id="GO:0046872">
    <property type="term" value="F:metal ion binding"/>
    <property type="evidence" value="ECO:0007669"/>
    <property type="project" value="UniProtKB-KW"/>
</dbReference>
<protein>
    <recommendedName>
        <fullName evidence="7">Globin domain-containing protein</fullName>
    </recommendedName>
</protein>